<gene>
    <name evidence="1" type="ORF">J7561_09690</name>
</gene>
<dbReference type="GO" id="GO:0016787">
    <property type="term" value="F:hydrolase activity"/>
    <property type="evidence" value="ECO:0007669"/>
    <property type="project" value="UniProtKB-KW"/>
</dbReference>
<dbReference type="RefSeq" id="WP_213404321.1">
    <property type="nucleotide sequence ID" value="NZ_JAGIBT010000016.1"/>
</dbReference>
<dbReference type="AlphaFoldDB" id="A0AB35C049"/>
<evidence type="ECO:0000313" key="1">
    <source>
        <dbReference type="EMBL" id="MBS7825467.1"/>
    </source>
</evidence>
<proteinExistence type="predicted"/>
<dbReference type="NCBIfam" id="TIGR01549">
    <property type="entry name" value="HAD-SF-IA-v1"/>
    <property type="match status" value="1"/>
</dbReference>
<dbReference type="Gene3D" id="1.10.150.400">
    <property type="match status" value="1"/>
</dbReference>
<dbReference type="SUPFAM" id="SSF56784">
    <property type="entry name" value="HAD-like"/>
    <property type="match status" value="1"/>
</dbReference>
<dbReference type="InterPro" id="IPR036412">
    <property type="entry name" value="HAD-like_sf"/>
</dbReference>
<organism evidence="1 2">
    <name type="scientific">Wohlfahrtiimonas chitiniclastica</name>
    <dbReference type="NCBI Taxonomy" id="400946"/>
    <lineage>
        <taxon>Bacteria</taxon>
        <taxon>Pseudomonadati</taxon>
        <taxon>Pseudomonadota</taxon>
        <taxon>Gammaproteobacteria</taxon>
        <taxon>Cardiobacteriales</taxon>
        <taxon>Ignatzschineriaceae</taxon>
        <taxon>Wohlfahrtiimonas</taxon>
    </lineage>
</organism>
<dbReference type="Gene3D" id="3.40.50.1000">
    <property type="entry name" value="HAD superfamily/HAD-like"/>
    <property type="match status" value="1"/>
</dbReference>
<comment type="caution">
    <text evidence="1">The sequence shown here is derived from an EMBL/GenBank/DDBJ whole genome shotgun (WGS) entry which is preliminary data.</text>
</comment>
<accession>A0AB35C049</accession>
<dbReference type="InterPro" id="IPR006439">
    <property type="entry name" value="HAD-SF_hydro_IA"/>
</dbReference>
<sequence length="616" mass="72128">MYCNIDLYSNSENLRVNTTELLNKLDKYDVISFDVFDTLIFRPFTSPRVLFSIMEKRLGIYKFSKIRVDSENEISVFNQDKYNHSNVTLNEIYNLISKKTNLCPNKTSQLEYELELNYCYANPYFQEIISECIKNKKEIIVCTDMYLSKDQIKGILKNNGYHFIDDIYVSSELKKSKKDGDIYEVIKQKYKDKKIIHIGDNYISDIQNAKNSGLDVFYYKNINDIGTKNRVNGMSYIPGRIYSSLVNNYLYCQNKEYSEAYKLGYIYGGIYVLGFVQWINKFSDIYNIDKILFLSRDGDVYSKMYDKLPNRKDWEYFYWSRLAGMKITASENFYEFCQRMIWHKARGVYTIKIEHLLNFLGIEYLLDNLYTYNLSKDDLLSKATAREVENLFYDNKKQIINSFENDINATIKNIKQAIGNAKNIAIVDVGWAGTGPLILKNIIKNHLNSDCQVYSLLAGYRQPIENMASLYTMDSSIHSYLFSDAFNKDLLDFHINHGTGKNNLLLELFTQSCSPSFLGYTPEGLKFDREDLKNYEIIEEINSGTEDFIDSYIDKFKNDSFLFNISAYDAYLPFNELKNSNDRLKSILSELVISRGVFYDAENLSNETWYSYFEKE</sequence>
<keyword evidence="1" id="KW-0378">Hydrolase</keyword>
<dbReference type="Proteomes" id="UP000680020">
    <property type="component" value="Unassembled WGS sequence"/>
</dbReference>
<dbReference type="EMBL" id="JAGIBU010000015">
    <property type="protein sequence ID" value="MBS7825467.1"/>
    <property type="molecule type" value="Genomic_DNA"/>
</dbReference>
<evidence type="ECO:0000313" key="2">
    <source>
        <dbReference type="Proteomes" id="UP000680020"/>
    </source>
</evidence>
<dbReference type="InterPro" id="IPR023214">
    <property type="entry name" value="HAD_sf"/>
</dbReference>
<name>A0AB35C049_9GAMM</name>
<protein>
    <submittedName>
        <fullName evidence="1">HAD-IA family hydrolase</fullName>
    </submittedName>
</protein>
<reference evidence="1" key="1">
    <citation type="submission" date="2021-03" db="EMBL/GenBank/DDBJ databases">
        <title>Identification and antibiotic profiling of Wohlfahrtiimonas chitiniclastica, an underestimated human pathogen.</title>
        <authorList>
            <person name="Kopf A."/>
            <person name="Bunk B."/>
            <person name="Coldewey S."/>
            <person name="Gunzer F."/>
            <person name="Riedel T."/>
            <person name="Schroettner P."/>
        </authorList>
    </citation>
    <scope>NUCLEOTIDE SEQUENCE</scope>
    <source>
        <strain evidence="1">DSM 100917</strain>
    </source>
</reference>